<proteinExistence type="predicted"/>
<organism evidence="2 3">
    <name type="scientific">Hibiscus syriacus</name>
    <name type="common">Rose of Sharon</name>
    <dbReference type="NCBI Taxonomy" id="106335"/>
    <lineage>
        <taxon>Eukaryota</taxon>
        <taxon>Viridiplantae</taxon>
        <taxon>Streptophyta</taxon>
        <taxon>Embryophyta</taxon>
        <taxon>Tracheophyta</taxon>
        <taxon>Spermatophyta</taxon>
        <taxon>Magnoliopsida</taxon>
        <taxon>eudicotyledons</taxon>
        <taxon>Gunneridae</taxon>
        <taxon>Pentapetalae</taxon>
        <taxon>rosids</taxon>
        <taxon>malvids</taxon>
        <taxon>Malvales</taxon>
        <taxon>Malvaceae</taxon>
        <taxon>Malvoideae</taxon>
        <taxon>Hibiscus</taxon>
    </lineage>
</organism>
<evidence type="ECO:0000313" key="2">
    <source>
        <dbReference type="EMBL" id="KAE8687680.1"/>
    </source>
</evidence>
<dbReference type="AlphaFoldDB" id="A0A6A2Z8A2"/>
<evidence type="ECO:0000256" key="1">
    <source>
        <dbReference type="SAM" id="Phobius"/>
    </source>
</evidence>
<keyword evidence="1" id="KW-0812">Transmembrane</keyword>
<reference evidence="2" key="1">
    <citation type="submission" date="2019-09" db="EMBL/GenBank/DDBJ databases">
        <title>Draft genome information of white flower Hibiscus syriacus.</title>
        <authorList>
            <person name="Kim Y.-M."/>
        </authorList>
    </citation>
    <scope>NUCLEOTIDE SEQUENCE [LARGE SCALE GENOMIC DNA]</scope>
    <source>
        <strain evidence="2">YM2019G1</strain>
    </source>
</reference>
<evidence type="ECO:0000313" key="3">
    <source>
        <dbReference type="Proteomes" id="UP000436088"/>
    </source>
</evidence>
<feature type="transmembrane region" description="Helical" evidence="1">
    <location>
        <begin position="71"/>
        <end position="90"/>
    </location>
</feature>
<feature type="transmembrane region" description="Helical" evidence="1">
    <location>
        <begin position="36"/>
        <end position="59"/>
    </location>
</feature>
<dbReference type="Proteomes" id="UP000436088">
    <property type="component" value="Unassembled WGS sequence"/>
</dbReference>
<keyword evidence="1" id="KW-0472">Membrane</keyword>
<dbReference type="PANTHER" id="PTHR34201:SF1">
    <property type="entry name" value="GLYCINE-RICH PROTEIN"/>
    <property type="match status" value="1"/>
</dbReference>
<accession>A0A6A2Z8A2</accession>
<sequence length="111" mass="11478">MNRNGWRKTRPVEEDDKGLIWKLPPLKLKDVGKVGLAFSLGAGCGVGFGAGLIGGASFGPGIPGLQVGFGFGARCGVGLGFGYGVGMGVARDENRSYSNIKSLFGNQHPPL</sequence>
<dbReference type="EMBL" id="VEPZ02001201">
    <property type="protein sequence ID" value="KAE8687680.1"/>
    <property type="molecule type" value="Genomic_DNA"/>
</dbReference>
<name>A0A6A2Z8A2_HIBSY</name>
<dbReference type="PANTHER" id="PTHR34201">
    <property type="entry name" value="GLYCINE-RICH PROTEIN"/>
    <property type="match status" value="1"/>
</dbReference>
<comment type="caution">
    <text evidence="2">The sequence shown here is derived from an EMBL/GenBank/DDBJ whole genome shotgun (WGS) entry which is preliminary data.</text>
</comment>
<protein>
    <submittedName>
        <fullName evidence="2">ATP synthase subunit 9</fullName>
    </submittedName>
</protein>
<dbReference type="InterPro" id="IPR053288">
    <property type="entry name" value="TGD_Bridge_Protein"/>
</dbReference>
<keyword evidence="3" id="KW-1185">Reference proteome</keyword>
<gene>
    <name evidence="2" type="ORF">F3Y22_tig00111011pilonHSYRG00005</name>
</gene>
<dbReference type="OrthoDB" id="1933362at2759"/>
<keyword evidence="1" id="KW-1133">Transmembrane helix</keyword>